<keyword evidence="5" id="KW-0560">Oxidoreductase</keyword>
<keyword evidence="3" id="KW-0285">Flavoprotein</keyword>
<keyword evidence="4" id="KW-0274">FAD</keyword>
<name>A0A2T5H559_9RHOB</name>
<evidence type="ECO:0000256" key="2">
    <source>
        <dbReference type="ARBA" id="ARBA00010790"/>
    </source>
</evidence>
<dbReference type="PANTHER" id="PTHR42784:SF1">
    <property type="entry name" value="PYRANOSE 2-OXIDASE"/>
    <property type="match status" value="1"/>
</dbReference>
<dbReference type="OrthoDB" id="9798604at2"/>
<sequence>MRSEPEYDIAIVGSGPVGVALARRLVGSGRRIALIEAGDARHRPEDEAGVQAAARLTPQSHPAGHLYRRRMLGGASSVWGGRCLPFATEDFAQHPARSGWPIGYEDVSPYWAEALDFLEAGEPVFDEAAFAVPRPWAGGRDVIDFDQIERFSKPTDVWKRYGAELAASDGIDVLSNSLVREVLLDRESGRVRALDLRDTRTGAARQLTARRVILAGGGIETARLLLASRSLLPGGIGNQNDLVGRSYMTHLIGDVGTLTYSGAVPFERLDYRLTRDGIYGRTIMRLPASLRAAEGLPNVLWRPNIAPIWDPAHGSSVLSAMHFAKHLVAPREYADRLAAQGRLGEPQSFSKGFGGHVMNLVRHPFALVAFAADWTRRRTLAERKLPSVFLRSRNASYALELNAEQYPDAGSRIGLSDQVDRLGMPLVTIDWQAGEATLTGLKRSLVLLQDGLARAGIGRFQYDPELVEGQIAPQGGHHMGTVRMARTPSEGVVDTTSTVFGHPNLHVAGAAVFATSSSVNPTLLAVALAMRLGNYIKSQERWT</sequence>
<accession>A0A2T5H559</accession>
<reference evidence="7 8" key="1">
    <citation type="submission" date="2018-04" db="EMBL/GenBank/DDBJ databases">
        <title>Genomic Encyclopedia of Archaeal and Bacterial Type Strains, Phase II (KMG-II): from individual species to whole genera.</title>
        <authorList>
            <person name="Goeker M."/>
        </authorList>
    </citation>
    <scope>NUCLEOTIDE SEQUENCE [LARGE SCALE GENOMIC DNA]</scope>
    <source>
        <strain evidence="7 8">DSM 100434</strain>
    </source>
</reference>
<feature type="domain" description="Glucose-methanol-choline oxidoreductase C-terminal" evidence="6">
    <location>
        <begin position="407"/>
        <end position="529"/>
    </location>
</feature>
<dbReference type="PANTHER" id="PTHR42784">
    <property type="entry name" value="PYRANOSE 2-OXIDASE"/>
    <property type="match status" value="1"/>
</dbReference>
<dbReference type="SUPFAM" id="SSF51905">
    <property type="entry name" value="FAD/NAD(P)-binding domain"/>
    <property type="match status" value="1"/>
</dbReference>
<evidence type="ECO:0000256" key="1">
    <source>
        <dbReference type="ARBA" id="ARBA00001974"/>
    </source>
</evidence>
<evidence type="ECO:0000259" key="6">
    <source>
        <dbReference type="Pfam" id="PF05199"/>
    </source>
</evidence>
<proteinExistence type="inferred from homology"/>
<comment type="cofactor">
    <cofactor evidence="1">
        <name>FAD</name>
        <dbReference type="ChEBI" id="CHEBI:57692"/>
    </cofactor>
</comment>
<dbReference type="Proteomes" id="UP000244077">
    <property type="component" value="Unassembled WGS sequence"/>
</dbReference>
<comment type="similarity">
    <text evidence="2">Belongs to the GMC oxidoreductase family.</text>
</comment>
<dbReference type="AlphaFoldDB" id="A0A2T5H559"/>
<dbReference type="InterPro" id="IPR007867">
    <property type="entry name" value="GMC_OxRtase_C"/>
</dbReference>
<comment type="caution">
    <text evidence="7">The sequence shown here is derived from an EMBL/GenBank/DDBJ whole genome shotgun (WGS) entry which is preliminary data.</text>
</comment>
<dbReference type="EMBL" id="QAOH01000023">
    <property type="protein sequence ID" value="PTQ66715.1"/>
    <property type="molecule type" value="Genomic_DNA"/>
</dbReference>
<dbReference type="Gene3D" id="3.50.50.60">
    <property type="entry name" value="FAD/NAD(P)-binding domain"/>
    <property type="match status" value="2"/>
</dbReference>
<dbReference type="GO" id="GO:0016614">
    <property type="term" value="F:oxidoreductase activity, acting on CH-OH group of donors"/>
    <property type="evidence" value="ECO:0007669"/>
    <property type="project" value="InterPro"/>
</dbReference>
<dbReference type="InterPro" id="IPR036188">
    <property type="entry name" value="FAD/NAD-bd_sf"/>
</dbReference>
<evidence type="ECO:0000256" key="4">
    <source>
        <dbReference type="ARBA" id="ARBA00022827"/>
    </source>
</evidence>
<evidence type="ECO:0000256" key="5">
    <source>
        <dbReference type="ARBA" id="ARBA00023002"/>
    </source>
</evidence>
<keyword evidence="8" id="KW-1185">Reference proteome</keyword>
<protein>
    <submittedName>
        <fullName evidence="7">Choline dehydrogenase-like flavoprotein</fullName>
    </submittedName>
</protein>
<evidence type="ECO:0000256" key="3">
    <source>
        <dbReference type="ARBA" id="ARBA00022630"/>
    </source>
</evidence>
<evidence type="ECO:0000313" key="8">
    <source>
        <dbReference type="Proteomes" id="UP000244077"/>
    </source>
</evidence>
<organism evidence="7 8">
    <name type="scientific">Celeribacter persicus</name>
    <dbReference type="NCBI Taxonomy" id="1651082"/>
    <lineage>
        <taxon>Bacteria</taxon>
        <taxon>Pseudomonadati</taxon>
        <taxon>Pseudomonadota</taxon>
        <taxon>Alphaproteobacteria</taxon>
        <taxon>Rhodobacterales</taxon>
        <taxon>Roseobacteraceae</taxon>
        <taxon>Celeribacter</taxon>
    </lineage>
</organism>
<gene>
    <name evidence="7" type="ORF">C8N42_12333</name>
</gene>
<dbReference type="Pfam" id="PF05199">
    <property type="entry name" value="GMC_oxred_C"/>
    <property type="match status" value="1"/>
</dbReference>
<evidence type="ECO:0000313" key="7">
    <source>
        <dbReference type="EMBL" id="PTQ66715.1"/>
    </source>
</evidence>
<dbReference type="InterPro" id="IPR051473">
    <property type="entry name" value="P2Ox-like"/>
</dbReference>
<dbReference type="RefSeq" id="WP_107817960.1">
    <property type="nucleotide sequence ID" value="NZ_QAOH01000023.1"/>
</dbReference>